<proteinExistence type="predicted"/>
<name>T0R7X0_SAPDV</name>
<dbReference type="OrthoDB" id="10480260at2759"/>
<dbReference type="Gene3D" id="3.40.395.10">
    <property type="entry name" value="Adenoviral Proteinase, Chain A"/>
    <property type="match status" value="1"/>
</dbReference>
<sequence length="343" mass="37587">MTAKFNRLRGVNVDDNDDSPQATTPAPERNAMAPPADGQPAGAGRVPKPAASNSPTEAPPALMHTSQRPTTKHASAKRPRYQYDSDGSDQDEPSSANATPTLPAASMSDVARLKAGMDLAPALVDHYLELLQGHTHNGICDETKRACRMLPASVLSSLMGSGDPQPSPATYQHLLDAEIIVLPLFYEDHWSVTMVFGLHATANQPPVIVFVDTFDSPHREAAVRTHVADFLIAMHRASRMDETATLALHNAYVKAPFHDNPNDSGLWMLRNVERALGACTNTRKICPSVFATNYNNVTLKHHVRKDVQRVQYSFHDAHGVDYAGDSIYNRRKAMIVISLRLTR</sequence>
<feature type="region of interest" description="Disordered" evidence="1">
    <location>
        <begin position="1"/>
        <end position="103"/>
    </location>
</feature>
<evidence type="ECO:0000313" key="3">
    <source>
        <dbReference type="Proteomes" id="UP000030762"/>
    </source>
</evidence>
<feature type="compositionally biased region" description="Low complexity" evidence="1">
    <location>
        <begin position="31"/>
        <end position="44"/>
    </location>
</feature>
<reference evidence="2 3" key="1">
    <citation type="submission" date="2012-04" db="EMBL/GenBank/DDBJ databases">
        <title>The Genome Sequence of Saprolegnia declina VS20.</title>
        <authorList>
            <consortium name="The Broad Institute Genome Sequencing Platform"/>
            <person name="Russ C."/>
            <person name="Nusbaum C."/>
            <person name="Tyler B."/>
            <person name="van West P."/>
            <person name="Dieguez-Uribeondo J."/>
            <person name="de Bruijn I."/>
            <person name="Tripathy S."/>
            <person name="Jiang R."/>
            <person name="Young S.K."/>
            <person name="Zeng Q."/>
            <person name="Gargeya S."/>
            <person name="Fitzgerald M."/>
            <person name="Haas B."/>
            <person name="Abouelleil A."/>
            <person name="Alvarado L."/>
            <person name="Arachchi H.M."/>
            <person name="Berlin A."/>
            <person name="Chapman S.B."/>
            <person name="Goldberg J."/>
            <person name="Griggs A."/>
            <person name="Gujja S."/>
            <person name="Hansen M."/>
            <person name="Howarth C."/>
            <person name="Imamovic A."/>
            <person name="Larimer J."/>
            <person name="McCowen C."/>
            <person name="Montmayeur A."/>
            <person name="Murphy C."/>
            <person name="Neiman D."/>
            <person name="Pearson M."/>
            <person name="Priest M."/>
            <person name="Roberts A."/>
            <person name="Saif S."/>
            <person name="Shea T."/>
            <person name="Sisk P."/>
            <person name="Sykes S."/>
            <person name="Wortman J."/>
            <person name="Nusbaum C."/>
            <person name="Birren B."/>
        </authorList>
    </citation>
    <scope>NUCLEOTIDE SEQUENCE [LARGE SCALE GENOMIC DNA]</scope>
    <source>
        <strain evidence="2 3">VS20</strain>
    </source>
</reference>
<dbReference type="SUPFAM" id="SSF54001">
    <property type="entry name" value="Cysteine proteinases"/>
    <property type="match status" value="1"/>
</dbReference>
<dbReference type="EMBL" id="JH767197">
    <property type="protein sequence ID" value="EQC28188.1"/>
    <property type="molecule type" value="Genomic_DNA"/>
</dbReference>
<dbReference type="OMA" id="PERNAMA"/>
<keyword evidence="3" id="KW-1185">Reference proteome</keyword>
<dbReference type="RefSeq" id="XP_008618337.1">
    <property type="nucleotide sequence ID" value="XM_008620115.1"/>
</dbReference>
<evidence type="ECO:0000313" key="2">
    <source>
        <dbReference type="EMBL" id="EQC28188.1"/>
    </source>
</evidence>
<evidence type="ECO:0000256" key="1">
    <source>
        <dbReference type="SAM" id="MobiDB-lite"/>
    </source>
</evidence>
<protein>
    <recommendedName>
        <fullName evidence="4">Ubiquitin-like protease family profile domain-containing protein</fullName>
    </recommendedName>
</protein>
<dbReference type="InterPro" id="IPR038765">
    <property type="entry name" value="Papain-like_cys_pep_sf"/>
</dbReference>
<gene>
    <name evidence="2" type="ORF">SDRG_14012</name>
</gene>
<dbReference type="GeneID" id="19954739"/>
<accession>T0R7X0</accession>
<evidence type="ECO:0008006" key="4">
    <source>
        <dbReference type="Google" id="ProtNLM"/>
    </source>
</evidence>
<feature type="compositionally biased region" description="Basic residues" evidence="1">
    <location>
        <begin position="70"/>
        <end position="80"/>
    </location>
</feature>
<dbReference type="Proteomes" id="UP000030762">
    <property type="component" value="Unassembled WGS sequence"/>
</dbReference>
<organism evidence="2 3">
    <name type="scientific">Saprolegnia diclina (strain VS20)</name>
    <dbReference type="NCBI Taxonomy" id="1156394"/>
    <lineage>
        <taxon>Eukaryota</taxon>
        <taxon>Sar</taxon>
        <taxon>Stramenopiles</taxon>
        <taxon>Oomycota</taxon>
        <taxon>Saprolegniomycetes</taxon>
        <taxon>Saprolegniales</taxon>
        <taxon>Saprolegniaceae</taxon>
        <taxon>Saprolegnia</taxon>
    </lineage>
</organism>
<dbReference type="VEuPathDB" id="FungiDB:SDRG_14012"/>
<dbReference type="InParanoid" id="T0R7X0"/>
<dbReference type="AlphaFoldDB" id="T0R7X0"/>